<dbReference type="GO" id="GO:0003677">
    <property type="term" value="F:DNA binding"/>
    <property type="evidence" value="ECO:0007669"/>
    <property type="project" value="InterPro"/>
</dbReference>
<evidence type="ECO:0000313" key="3">
    <source>
        <dbReference type="EMBL" id="KAK5647612.1"/>
    </source>
</evidence>
<sequence>MDNSEQFSQLHNEDNTKVFRVATEWGDQCFKISVLNNSFAWFATVTKEHINKLAEQHEIDSTSYFANVKKFICHDQTNVSFDVKDKQFILYRTALTEKLRLKYFVINLEKISYESTVELFIDTLVAKYKEALSVVEKIQTEKIEAITQELLLEKQCEEFAELKRKSDLQMYSAFTLVLNEKKQRIRFLTELLECPNKQKKQVCGKNENEQVSVSEYFNGRKREVLSDSESNKSGGYNTDDEKQTAITKLECVPSTSKSNFDFLGGDSPPPLLPKRIKMDQSETLDVVKIVPSKDTQKDEPMILENNDAPDDEDFNFNTQELLDRM</sequence>
<feature type="region of interest" description="Disordered" evidence="1">
    <location>
        <begin position="292"/>
        <end position="316"/>
    </location>
</feature>
<dbReference type="Gene3D" id="1.20.5.370">
    <property type="match status" value="1"/>
</dbReference>
<dbReference type="InterPro" id="IPR053961">
    <property type="entry name" value="XRCC4_N"/>
</dbReference>
<protein>
    <recommendedName>
        <fullName evidence="2">XRCC4 N-terminal domain-containing protein</fullName>
    </recommendedName>
</protein>
<name>A0AAN7ZLG0_9COLE</name>
<dbReference type="GO" id="GO:0010165">
    <property type="term" value="P:response to X-ray"/>
    <property type="evidence" value="ECO:0007669"/>
    <property type="project" value="TreeGrafter"/>
</dbReference>
<dbReference type="PANTHER" id="PTHR28559:SF1">
    <property type="entry name" value="DNA REPAIR PROTEIN XRCC4"/>
    <property type="match status" value="1"/>
</dbReference>
<evidence type="ECO:0000259" key="2">
    <source>
        <dbReference type="Pfam" id="PF06632"/>
    </source>
</evidence>
<evidence type="ECO:0000313" key="4">
    <source>
        <dbReference type="Proteomes" id="UP001329430"/>
    </source>
</evidence>
<proteinExistence type="predicted"/>
<dbReference type="InterPro" id="IPR014751">
    <property type="entry name" value="XRCC4-like_C"/>
</dbReference>
<dbReference type="Proteomes" id="UP001329430">
    <property type="component" value="Chromosome 2"/>
</dbReference>
<dbReference type="PANTHER" id="PTHR28559">
    <property type="entry name" value="DNA REPAIR PROTEIN XRCC4"/>
    <property type="match status" value="1"/>
</dbReference>
<comment type="caution">
    <text evidence="3">The sequence shown here is derived from an EMBL/GenBank/DDBJ whole genome shotgun (WGS) entry which is preliminary data.</text>
</comment>
<keyword evidence="4" id="KW-1185">Reference proteome</keyword>
<dbReference type="GO" id="GO:0032807">
    <property type="term" value="C:DNA ligase IV complex"/>
    <property type="evidence" value="ECO:0007669"/>
    <property type="project" value="TreeGrafter"/>
</dbReference>
<gene>
    <name evidence="3" type="ORF">RI129_002504</name>
</gene>
<accession>A0AAN7ZLG0</accession>
<dbReference type="GO" id="GO:0006310">
    <property type="term" value="P:DNA recombination"/>
    <property type="evidence" value="ECO:0007669"/>
    <property type="project" value="InterPro"/>
</dbReference>
<organism evidence="3 4">
    <name type="scientific">Pyrocoelia pectoralis</name>
    <dbReference type="NCBI Taxonomy" id="417401"/>
    <lineage>
        <taxon>Eukaryota</taxon>
        <taxon>Metazoa</taxon>
        <taxon>Ecdysozoa</taxon>
        <taxon>Arthropoda</taxon>
        <taxon>Hexapoda</taxon>
        <taxon>Insecta</taxon>
        <taxon>Pterygota</taxon>
        <taxon>Neoptera</taxon>
        <taxon>Endopterygota</taxon>
        <taxon>Coleoptera</taxon>
        <taxon>Polyphaga</taxon>
        <taxon>Elateriformia</taxon>
        <taxon>Elateroidea</taxon>
        <taxon>Lampyridae</taxon>
        <taxon>Lampyrinae</taxon>
        <taxon>Pyrocoelia</taxon>
    </lineage>
</organism>
<evidence type="ECO:0000256" key="1">
    <source>
        <dbReference type="SAM" id="MobiDB-lite"/>
    </source>
</evidence>
<reference evidence="3 4" key="1">
    <citation type="journal article" date="2024" name="Insects">
        <title>An Improved Chromosome-Level Genome Assembly of the Firefly Pyrocoelia pectoralis.</title>
        <authorList>
            <person name="Fu X."/>
            <person name="Meyer-Rochow V.B."/>
            <person name="Ballantyne L."/>
            <person name="Zhu X."/>
        </authorList>
    </citation>
    <scope>NUCLEOTIDE SEQUENCE [LARGE SCALE GENOMIC DNA]</scope>
    <source>
        <strain evidence="3">XCY_ONT2</strain>
    </source>
</reference>
<feature type="domain" description="XRCC4 N-terminal" evidence="2">
    <location>
        <begin position="21"/>
        <end position="86"/>
    </location>
</feature>
<dbReference type="GO" id="GO:0006303">
    <property type="term" value="P:double-strand break repair via nonhomologous end joining"/>
    <property type="evidence" value="ECO:0007669"/>
    <property type="project" value="TreeGrafter"/>
</dbReference>
<dbReference type="EMBL" id="JAVRBK010000002">
    <property type="protein sequence ID" value="KAK5647612.1"/>
    <property type="molecule type" value="Genomic_DNA"/>
</dbReference>
<dbReference type="Pfam" id="PF06632">
    <property type="entry name" value="XRCC4"/>
    <property type="match status" value="1"/>
</dbReference>
<dbReference type="GO" id="GO:0005958">
    <property type="term" value="C:DNA-dependent protein kinase-DNA ligase 4 complex"/>
    <property type="evidence" value="ECO:0007669"/>
    <property type="project" value="TreeGrafter"/>
</dbReference>
<dbReference type="SUPFAM" id="SSF58022">
    <property type="entry name" value="XRCC4, C-terminal oligomerization domain"/>
    <property type="match status" value="1"/>
</dbReference>
<dbReference type="AlphaFoldDB" id="A0AAN7ZLG0"/>
<dbReference type="InterPro" id="IPR010585">
    <property type="entry name" value="DNA_repair_prot_XRCC4"/>
</dbReference>